<dbReference type="InterPro" id="IPR000477">
    <property type="entry name" value="RT_dom"/>
</dbReference>
<dbReference type="GO" id="GO:0003824">
    <property type="term" value="F:catalytic activity"/>
    <property type="evidence" value="ECO:0007669"/>
    <property type="project" value="UniProtKB-KW"/>
</dbReference>
<protein>
    <recommendedName>
        <fullName evidence="6">Reverse transcriptase domain-containing protein</fullName>
    </recommendedName>
</protein>
<keyword evidence="1" id="KW-0511">Multifunctional enzyme</keyword>
<evidence type="ECO:0000313" key="5">
    <source>
        <dbReference type="Proteomes" id="UP000765509"/>
    </source>
</evidence>
<dbReference type="InterPro" id="IPR041577">
    <property type="entry name" value="RT_RNaseH_2"/>
</dbReference>
<dbReference type="CDD" id="cd01647">
    <property type="entry name" value="RT_LTR"/>
    <property type="match status" value="1"/>
</dbReference>
<dbReference type="FunFam" id="3.30.70.270:FF:000020">
    <property type="entry name" value="Transposon Tf2-6 polyprotein-like Protein"/>
    <property type="match status" value="1"/>
</dbReference>
<reference evidence="4" key="1">
    <citation type="submission" date="2021-03" db="EMBL/GenBank/DDBJ databases">
        <title>Draft genome sequence of rust myrtle Austropuccinia psidii MF-1, a brazilian biotype.</title>
        <authorList>
            <person name="Quecine M.C."/>
            <person name="Pachon D.M.R."/>
            <person name="Bonatelli M.L."/>
            <person name="Correr F.H."/>
            <person name="Franceschini L.M."/>
            <person name="Leite T.F."/>
            <person name="Margarido G.R.A."/>
            <person name="Almeida C.A."/>
            <person name="Ferrarezi J.A."/>
            <person name="Labate C.A."/>
        </authorList>
    </citation>
    <scope>NUCLEOTIDE SEQUENCE</scope>
    <source>
        <strain evidence="4">MF-1</strain>
    </source>
</reference>
<dbReference type="Gene3D" id="3.10.10.10">
    <property type="entry name" value="HIV Type 1 Reverse Transcriptase, subunit A, domain 1"/>
    <property type="match status" value="1"/>
</dbReference>
<dbReference type="AlphaFoldDB" id="A0A9Q3IC05"/>
<evidence type="ECO:0000259" key="3">
    <source>
        <dbReference type="Pfam" id="PF17919"/>
    </source>
</evidence>
<keyword evidence="5" id="KW-1185">Reference proteome</keyword>
<feature type="domain" description="Reverse transcriptase/retrotransposon-derived protein RNase H-like" evidence="3">
    <location>
        <begin position="195"/>
        <end position="244"/>
    </location>
</feature>
<dbReference type="Gene3D" id="3.30.70.270">
    <property type="match status" value="2"/>
</dbReference>
<accession>A0A9Q3IC05</accession>
<dbReference type="InterPro" id="IPR050951">
    <property type="entry name" value="Retrovirus_Pol_polyprotein"/>
</dbReference>
<name>A0A9Q3IC05_9BASI</name>
<dbReference type="OrthoDB" id="6776789at2759"/>
<evidence type="ECO:0000259" key="2">
    <source>
        <dbReference type="Pfam" id="PF00078"/>
    </source>
</evidence>
<dbReference type="SUPFAM" id="SSF56672">
    <property type="entry name" value="DNA/RNA polymerases"/>
    <property type="match status" value="1"/>
</dbReference>
<gene>
    <name evidence="4" type="ORF">O181_074492</name>
</gene>
<evidence type="ECO:0000256" key="1">
    <source>
        <dbReference type="ARBA" id="ARBA00023268"/>
    </source>
</evidence>
<comment type="caution">
    <text evidence="4">The sequence shown here is derived from an EMBL/GenBank/DDBJ whole genome shotgun (WGS) entry which is preliminary data.</text>
</comment>
<dbReference type="Pfam" id="PF00078">
    <property type="entry name" value="RVT_1"/>
    <property type="match status" value="1"/>
</dbReference>
<dbReference type="Pfam" id="PF17919">
    <property type="entry name" value="RT_RNaseH_2"/>
    <property type="match status" value="1"/>
</dbReference>
<sequence length="244" mass="27568">MNNLLTIFNGSTIFSKIDLCGAYNLLRIKEGADNVTAFRTKYGRYENLVIPFGLTNLTESFQNLVNDIFAASLDIFDVVHLDDIMVLSRTEEEHFKHVVAVLQRLRDTNLFSKASNYIFHASSVEYLSYVVSVDCLKMEYSKSQQILNFLQPNTIKALQSFLGFTNFCQCFIKNYPKKITDLTSLPKEKSPFIFNEEALGQFQLVKEAFTPAPILSHCNPSIPAIVETDASDYSLSAVLSQVND</sequence>
<dbReference type="Proteomes" id="UP000765509">
    <property type="component" value="Unassembled WGS sequence"/>
</dbReference>
<evidence type="ECO:0000313" key="4">
    <source>
        <dbReference type="EMBL" id="MBW0534777.1"/>
    </source>
</evidence>
<proteinExistence type="predicted"/>
<dbReference type="InterPro" id="IPR043128">
    <property type="entry name" value="Rev_trsase/Diguanyl_cyclase"/>
</dbReference>
<organism evidence="4 5">
    <name type="scientific">Austropuccinia psidii MF-1</name>
    <dbReference type="NCBI Taxonomy" id="1389203"/>
    <lineage>
        <taxon>Eukaryota</taxon>
        <taxon>Fungi</taxon>
        <taxon>Dikarya</taxon>
        <taxon>Basidiomycota</taxon>
        <taxon>Pucciniomycotina</taxon>
        <taxon>Pucciniomycetes</taxon>
        <taxon>Pucciniales</taxon>
        <taxon>Sphaerophragmiaceae</taxon>
        <taxon>Austropuccinia</taxon>
    </lineage>
</organism>
<dbReference type="InterPro" id="IPR043502">
    <property type="entry name" value="DNA/RNA_pol_sf"/>
</dbReference>
<evidence type="ECO:0008006" key="6">
    <source>
        <dbReference type="Google" id="ProtNLM"/>
    </source>
</evidence>
<dbReference type="PANTHER" id="PTHR37984">
    <property type="entry name" value="PROTEIN CBG26694"/>
    <property type="match status" value="1"/>
</dbReference>
<dbReference type="PANTHER" id="PTHR37984:SF5">
    <property type="entry name" value="PROTEIN NYNRIN-LIKE"/>
    <property type="match status" value="1"/>
</dbReference>
<feature type="domain" description="Reverse transcriptase" evidence="2">
    <location>
        <begin position="9"/>
        <end position="130"/>
    </location>
</feature>
<dbReference type="EMBL" id="AVOT02039678">
    <property type="protein sequence ID" value="MBW0534777.1"/>
    <property type="molecule type" value="Genomic_DNA"/>
</dbReference>